<keyword evidence="5 6" id="KW-0472">Membrane</keyword>
<comment type="caution">
    <text evidence="7">The sequence shown here is derived from an EMBL/GenBank/DDBJ whole genome shotgun (WGS) entry which is preliminary data.</text>
</comment>
<feature type="transmembrane region" description="Helical" evidence="6">
    <location>
        <begin position="185"/>
        <end position="204"/>
    </location>
</feature>
<dbReference type="PANTHER" id="PTHR42770:SF7">
    <property type="entry name" value="MEMBRANE PROTEIN"/>
    <property type="match status" value="1"/>
</dbReference>
<dbReference type="AlphaFoldDB" id="E2SBW7"/>
<feature type="transmembrane region" description="Helical" evidence="6">
    <location>
        <begin position="86"/>
        <end position="113"/>
    </location>
</feature>
<feature type="transmembrane region" description="Helical" evidence="6">
    <location>
        <begin position="119"/>
        <end position="137"/>
    </location>
</feature>
<organism evidence="7 8">
    <name type="scientific">Aeromicrobium marinum DSM 15272</name>
    <dbReference type="NCBI Taxonomy" id="585531"/>
    <lineage>
        <taxon>Bacteria</taxon>
        <taxon>Bacillati</taxon>
        <taxon>Actinomycetota</taxon>
        <taxon>Actinomycetes</taxon>
        <taxon>Propionibacteriales</taxon>
        <taxon>Nocardioidaceae</taxon>
        <taxon>Aeromicrobium</taxon>
    </lineage>
</organism>
<sequence length="418" mass="42424">MTDRPALQQRLGTADGIVVGLGAMLGAGIFAAAAPAAAIAGSAVLVGVLVAAVVALANATSSAQLSAARPASGGAYVHGRERLGPWWGYAAGVGFVVGKIGSCAAIALVVAQYTVPEDWVRPVAALVVVVLAAVNCLGVHRTVAVTRVLVALVLLTLGLVVVAALNAPDTTAAGPFAVADGVRTVGWVGVAQAGAVFFFAFAGYARLTTMGEEVRDPARTIPRAVLVSVGLVVVTYLVVTWATLRALGAFRLAESARPLADVVDVAGWGWAVPVVSVGAALAALGSLLVLLAGVARTAMAMAREADLPPWLAAVHPRYRVPHRAEIAAGAVVVVLVLTVDLRGAIQFSALGVLLYYLVANLAALKQPAAERLAPRFVQVLGAVACLLLVVTLPPATLLAGVVVGVLGFAVRSLSRRRG</sequence>
<dbReference type="Proteomes" id="UP000003111">
    <property type="component" value="Unassembled WGS sequence"/>
</dbReference>
<feature type="transmembrane region" description="Helical" evidence="6">
    <location>
        <begin position="144"/>
        <end position="165"/>
    </location>
</feature>
<dbReference type="RefSeq" id="WP_007078868.1">
    <property type="nucleotide sequence ID" value="NZ_CM001024.1"/>
</dbReference>
<dbReference type="PANTHER" id="PTHR42770">
    <property type="entry name" value="AMINO ACID TRANSPORTER-RELATED"/>
    <property type="match status" value="1"/>
</dbReference>
<dbReference type="InterPro" id="IPR050367">
    <property type="entry name" value="APC_superfamily"/>
</dbReference>
<protein>
    <submittedName>
        <fullName evidence="7">Amino acid permease</fullName>
    </submittedName>
</protein>
<evidence type="ECO:0000256" key="5">
    <source>
        <dbReference type="ARBA" id="ARBA00023136"/>
    </source>
</evidence>
<dbReference type="STRING" id="585531.HMPREF0063_11526"/>
<comment type="subcellular location">
    <subcellularLocation>
        <location evidence="1">Cell membrane</location>
        <topology evidence="1">Multi-pass membrane protein</topology>
    </subcellularLocation>
</comment>
<dbReference type="InterPro" id="IPR002293">
    <property type="entry name" value="AA/rel_permease1"/>
</dbReference>
<evidence type="ECO:0000313" key="8">
    <source>
        <dbReference type="Proteomes" id="UP000003111"/>
    </source>
</evidence>
<dbReference type="PIRSF" id="PIRSF006060">
    <property type="entry name" value="AA_transporter"/>
    <property type="match status" value="1"/>
</dbReference>
<keyword evidence="2" id="KW-1003">Cell membrane</keyword>
<keyword evidence="3 6" id="KW-0812">Transmembrane</keyword>
<keyword evidence="4 6" id="KW-1133">Transmembrane helix</keyword>
<feature type="transmembrane region" description="Helical" evidence="6">
    <location>
        <begin position="268"/>
        <end position="294"/>
    </location>
</feature>
<feature type="transmembrane region" description="Helical" evidence="6">
    <location>
        <begin position="39"/>
        <end position="59"/>
    </location>
</feature>
<dbReference type="Gene3D" id="1.20.1740.10">
    <property type="entry name" value="Amino acid/polyamine transporter I"/>
    <property type="match status" value="1"/>
</dbReference>
<evidence type="ECO:0000256" key="1">
    <source>
        <dbReference type="ARBA" id="ARBA00004651"/>
    </source>
</evidence>
<accession>E2SBW7</accession>
<dbReference type="OrthoDB" id="259687at2"/>
<dbReference type="EMBL" id="ACLF03000005">
    <property type="protein sequence ID" value="EFQ83253.1"/>
    <property type="molecule type" value="Genomic_DNA"/>
</dbReference>
<dbReference type="GO" id="GO:0022857">
    <property type="term" value="F:transmembrane transporter activity"/>
    <property type="evidence" value="ECO:0007669"/>
    <property type="project" value="InterPro"/>
</dbReference>
<feature type="transmembrane region" description="Helical" evidence="6">
    <location>
        <begin position="12"/>
        <end position="33"/>
    </location>
</feature>
<reference evidence="7" key="1">
    <citation type="submission" date="2010-08" db="EMBL/GenBank/DDBJ databases">
        <authorList>
            <person name="Muzny D."/>
            <person name="Qin X."/>
            <person name="Buhay C."/>
            <person name="Dugan-Rocha S."/>
            <person name="Ding Y."/>
            <person name="Chen G."/>
            <person name="Hawes A."/>
            <person name="Holder M."/>
            <person name="Jhangiani S."/>
            <person name="Johnson A."/>
            <person name="Khan Z."/>
            <person name="Li Z."/>
            <person name="Liu W."/>
            <person name="Liu X."/>
            <person name="Perez L."/>
            <person name="Shen H."/>
            <person name="Wang Q."/>
            <person name="Watt J."/>
            <person name="Xi L."/>
            <person name="Xin Y."/>
            <person name="Zhou J."/>
            <person name="Deng J."/>
            <person name="Jiang H."/>
            <person name="Liu Y."/>
            <person name="Qu J."/>
            <person name="Song X.-Z."/>
            <person name="Zhang L."/>
            <person name="Villasana D."/>
            <person name="Johnson A."/>
            <person name="Liu J."/>
            <person name="Liyanage D."/>
            <person name="Lorensuhewa L."/>
            <person name="Robinson T."/>
            <person name="Song A."/>
            <person name="Song B.-B."/>
            <person name="Dinh H."/>
            <person name="Thornton R."/>
            <person name="Coyle M."/>
            <person name="Francisco L."/>
            <person name="Jackson L."/>
            <person name="Javaid M."/>
            <person name="Korchina V."/>
            <person name="Kovar C."/>
            <person name="Mata R."/>
            <person name="Mathew T."/>
            <person name="Ngo R."/>
            <person name="Nguyen L."/>
            <person name="Nguyen N."/>
            <person name="Okwuonu G."/>
            <person name="Ongeri F."/>
            <person name="Pham C."/>
            <person name="Simmons D."/>
            <person name="Wilczek-Boney K."/>
            <person name="Hale W."/>
            <person name="Jakkamsetti A."/>
            <person name="Pham P."/>
            <person name="Ruth R."/>
            <person name="San Lucas F."/>
            <person name="Warren J."/>
            <person name="Zhang J."/>
            <person name="Zhao Z."/>
            <person name="Zhou C."/>
            <person name="Zhu D."/>
            <person name="Lee S."/>
            <person name="Bess C."/>
            <person name="Blankenburg K."/>
            <person name="Forbes L."/>
            <person name="Fu Q."/>
            <person name="Gubbala S."/>
            <person name="Hirani K."/>
            <person name="Jayaseelan J.C."/>
            <person name="Lara F."/>
            <person name="Munidasa M."/>
            <person name="Palculict T."/>
            <person name="Patil S."/>
            <person name="Pu L.-L."/>
            <person name="Saada N."/>
            <person name="Tang L."/>
            <person name="Weissenberger G."/>
            <person name="Zhu Y."/>
            <person name="Hemphill L."/>
            <person name="Shang Y."/>
            <person name="Youmans B."/>
            <person name="Ayvaz T."/>
            <person name="Ross M."/>
            <person name="Santibanez J."/>
            <person name="Aqrawi P."/>
            <person name="Gross S."/>
            <person name="Joshi V."/>
            <person name="Fowler G."/>
            <person name="Nazareth L."/>
            <person name="Reid J."/>
            <person name="Worley K."/>
            <person name="Petrosino J."/>
            <person name="Highlander S."/>
            <person name="Gibbs R."/>
        </authorList>
    </citation>
    <scope>NUCLEOTIDE SEQUENCE [LARGE SCALE GENOMIC DNA]</scope>
    <source>
        <strain evidence="7">DSM 15272</strain>
    </source>
</reference>
<dbReference type="GO" id="GO:0005886">
    <property type="term" value="C:plasma membrane"/>
    <property type="evidence" value="ECO:0007669"/>
    <property type="project" value="UniProtKB-SubCell"/>
</dbReference>
<evidence type="ECO:0000313" key="7">
    <source>
        <dbReference type="EMBL" id="EFQ83253.1"/>
    </source>
</evidence>
<feature type="transmembrane region" description="Helical" evidence="6">
    <location>
        <begin position="225"/>
        <end position="248"/>
    </location>
</feature>
<evidence type="ECO:0000256" key="3">
    <source>
        <dbReference type="ARBA" id="ARBA00022692"/>
    </source>
</evidence>
<evidence type="ECO:0000256" key="2">
    <source>
        <dbReference type="ARBA" id="ARBA00022475"/>
    </source>
</evidence>
<gene>
    <name evidence="7" type="ORF">HMPREF0063_11526</name>
</gene>
<proteinExistence type="predicted"/>
<name>E2SBW7_9ACTN</name>
<keyword evidence="8" id="KW-1185">Reference proteome</keyword>
<dbReference type="eggNOG" id="COG0531">
    <property type="taxonomic scope" value="Bacteria"/>
</dbReference>
<dbReference type="Pfam" id="PF13520">
    <property type="entry name" value="AA_permease_2"/>
    <property type="match status" value="1"/>
</dbReference>
<dbReference type="HOGENOM" id="CLU_007946_15_12_11"/>
<evidence type="ECO:0000256" key="4">
    <source>
        <dbReference type="ARBA" id="ARBA00022989"/>
    </source>
</evidence>
<feature type="transmembrane region" description="Helical" evidence="6">
    <location>
        <begin position="377"/>
        <end position="410"/>
    </location>
</feature>
<evidence type="ECO:0000256" key="6">
    <source>
        <dbReference type="SAM" id="Phobius"/>
    </source>
</evidence>